<comment type="catalytic activity">
    <reaction evidence="11">
        <text>ribonucleotidyl-uridine-RNA = a 5'-end dephospho-uridine-RNA + a 3'-end 2',3'-cyclophospho-ribonucleotide-RNA</text>
        <dbReference type="Rhea" id="RHEA:67792"/>
        <dbReference type="Rhea" id="RHEA-COMP:10464"/>
        <dbReference type="Rhea" id="RHEA-COMP:17354"/>
        <dbReference type="Rhea" id="RHEA-COMP:17356"/>
        <dbReference type="ChEBI" id="CHEBI:83064"/>
        <dbReference type="ChEBI" id="CHEBI:173117"/>
        <dbReference type="ChEBI" id="CHEBI:173224"/>
    </reaction>
</comment>
<evidence type="ECO:0000256" key="11">
    <source>
        <dbReference type="RuleBase" id="RU367085"/>
    </source>
</evidence>
<name>A0A0R3TM58_RODNA</name>
<dbReference type="AlphaFoldDB" id="A0A0R3TM58"/>
<dbReference type="GO" id="GO:0016829">
    <property type="term" value="F:lyase activity"/>
    <property type="evidence" value="ECO:0007669"/>
    <property type="project" value="UniProtKB-KW"/>
</dbReference>
<dbReference type="GO" id="GO:0003723">
    <property type="term" value="F:RNA binding"/>
    <property type="evidence" value="ECO:0007669"/>
    <property type="project" value="UniProtKB-UniRule"/>
</dbReference>
<keyword evidence="6 11" id="KW-0255">Endonuclease</keyword>
<dbReference type="PANTHER" id="PTHR12439:SF11">
    <property type="entry name" value="URIDYLATE-SPECIFIC ENDORIBONUCLEASE"/>
    <property type="match status" value="1"/>
</dbReference>
<dbReference type="OrthoDB" id="430326at2759"/>
<feature type="domain" description="EndoU" evidence="12">
    <location>
        <begin position="8"/>
        <end position="287"/>
    </location>
</feature>
<comment type="similarity">
    <text evidence="2 11">Belongs to the ENDOU family.</text>
</comment>
<evidence type="ECO:0000313" key="15">
    <source>
        <dbReference type="WBParaSite" id="HNAJ_0000838001-mRNA-1"/>
    </source>
</evidence>
<dbReference type="InterPro" id="IPR037227">
    <property type="entry name" value="EndoU-like"/>
</dbReference>
<sequence length="287" mass="33530">MGIVSRRWYLLIVVISTLIFSVECQKKRGSYHERYMFEKKKKNKNKYSHRGHFDRHPEDETVIPLFAYVNHSRLHHLPTYRTFIDLMKFYDPDVLKVDPSGPEKTQAQVAFLDAIMETEVMKMVQAYLVEKNLTSSVKSEFKEQIGNIWFVPYMRKRRMSSSAFEHVFLGEQSGLRAKGLHYWLPLFVYEKTGILNCSGIEEKKRNLKNVFSVSFTWRGNLTKEFGTFIIGSSPEFEIGVYTAAFLTMNSLWPAGFRHALSFKVKNTKLVVQCYRNDRAILGSCYLL</sequence>
<evidence type="ECO:0000313" key="14">
    <source>
        <dbReference type="Proteomes" id="UP000278807"/>
    </source>
</evidence>
<comment type="subunit">
    <text evidence="3 11">Monomer.</text>
</comment>
<dbReference type="InterPro" id="IPR018998">
    <property type="entry name" value="EndoU_C"/>
</dbReference>
<keyword evidence="9 11" id="KW-0464">Manganese</keyword>
<dbReference type="GO" id="GO:0046872">
    <property type="term" value="F:metal ion binding"/>
    <property type="evidence" value="ECO:0007669"/>
    <property type="project" value="UniProtKB-UniRule"/>
</dbReference>
<dbReference type="PANTHER" id="PTHR12439">
    <property type="entry name" value="PLACENTAL PROTEIN 11-RELATED"/>
    <property type="match status" value="1"/>
</dbReference>
<feature type="chain" id="PRO_5043073537" description="Uridylate-specific endoribonuclease" evidence="11">
    <location>
        <begin position="25"/>
        <end position="287"/>
    </location>
</feature>
<dbReference type="InterPro" id="IPR039787">
    <property type="entry name" value="ENDOU"/>
</dbReference>
<evidence type="ECO:0000256" key="7">
    <source>
        <dbReference type="ARBA" id="ARBA00022801"/>
    </source>
</evidence>
<organism evidence="15">
    <name type="scientific">Rodentolepis nana</name>
    <name type="common">Dwarf tapeworm</name>
    <name type="synonym">Hymenolepis nana</name>
    <dbReference type="NCBI Taxonomy" id="102285"/>
    <lineage>
        <taxon>Eukaryota</taxon>
        <taxon>Metazoa</taxon>
        <taxon>Spiralia</taxon>
        <taxon>Lophotrochozoa</taxon>
        <taxon>Platyhelminthes</taxon>
        <taxon>Cestoda</taxon>
        <taxon>Eucestoda</taxon>
        <taxon>Cyclophyllidea</taxon>
        <taxon>Hymenolepididae</taxon>
        <taxon>Rodentolepis</taxon>
    </lineage>
</organism>
<proteinExistence type="inferred from homology"/>
<evidence type="ECO:0000256" key="4">
    <source>
        <dbReference type="ARBA" id="ARBA00022722"/>
    </source>
</evidence>
<evidence type="ECO:0000256" key="5">
    <source>
        <dbReference type="ARBA" id="ARBA00022723"/>
    </source>
</evidence>
<evidence type="ECO:0000256" key="8">
    <source>
        <dbReference type="ARBA" id="ARBA00022884"/>
    </source>
</evidence>
<protein>
    <recommendedName>
        <fullName evidence="11">Uridylate-specific endoribonuclease</fullName>
        <ecNumber evidence="11">4.6.1.-</ecNumber>
    </recommendedName>
</protein>
<keyword evidence="14" id="KW-1185">Reference proteome</keyword>
<reference evidence="13 14" key="2">
    <citation type="submission" date="2018-11" db="EMBL/GenBank/DDBJ databases">
        <authorList>
            <consortium name="Pathogen Informatics"/>
        </authorList>
    </citation>
    <scope>NUCLEOTIDE SEQUENCE [LARGE SCALE GENOMIC DNA]</scope>
</reference>
<gene>
    <name evidence="13" type="ORF">HNAJ_LOCUS8376</name>
</gene>
<evidence type="ECO:0000256" key="6">
    <source>
        <dbReference type="ARBA" id="ARBA00022759"/>
    </source>
</evidence>
<comment type="cofactor">
    <cofactor evidence="1 11">
        <name>Mn(2+)</name>
        <dbReference type="ChEBI" id="CHEBI:29035"/>
    </cofactor>
</comment>
<evidence type="ECO:0000256" key="10">
    <source>
        <dbReference type="ARBA" id="ARBA00023239"/>
    </source>
</evidence>
<evidence type="ECO:0000256" key="2">
    <source>
        <dbReference type="ARBA" id="ARBA00010168"/>
    </source>
</evidence>
<keyword evidence="8 11" id="KW-0694">RNA-binding</keyword>
<dbReference type="Pfam" id="PF09412">
    <property type="entry name" value="XendoU"/>
    <property type="match status" value="1"/>
</dbReference>
<dbReference type="GO" id="GO:0016787">
    <property type="term" value="F:hydrolase activity"/>
    <property type="evidence" value="ECO:0007669"/>
    <property type="project" value="UniProtKB-KW"/>
</dbReference>
<dbReference type="EMBL" id="UZAE01012274">
    <property type="protein sequence ID" value="VDO04307.1"/>
    <property type="molecule type" value="Genomic_DNA"/>
</dbReference>
<dbReference type="WBParaSite" id="HNAJ_0000838001-mRNA-1">
    <property type="protein sequence ID" value="HNAJ_0000838001-mRNA-1"/>
    <property type="gene ID" value="HNAJ_0000838001"/>
</dbReference>
<feature type="signal peptide" evidence="11">
    <location>
        <begin position="1"/>
        <end position="24"/>
    </location>
</feature>
<keyword evidence="5 11" id="KW-0479">Metal-binding</keyword>
<evidence type="ECO:0000256" key="1">
    <source>
        <dbReference type="ARBA" id="ARBA00001936"/>
    </source>
</evidence>
<reference evidence="15" key="1">
    <citation type="submission" date="2017-02" db="UniProtKB">
        <authorList>
            <consortium name="WormBaseParasite"/>
        </authorList>
    </citation>
    <scope>IDENTIFICATION</scope>
</reference>
<dbReference type="GO" id="GO:0004521">
    <property type="term" value="F:RNA endonuclease activity"/>
    <property type="evidence" value="ECO:0007669"/>
    <property type="project" value="UniProtKB-UniRule"/>
</dbReference>
<accession>A0A0R3TM58</accession>
<dbReference type="CDD" id="cd21159">
    <property type="entry name" value="XendoU"/>
    <property type="match status" value="1"/>
</dbReference>
<dbReference type="EC" id="4.6.1.-" evidence="11"/>
<keyword evidence="10" id="KW-0456">Lyase</keyword>
<evidence type="ECO:0000256" key="3">
    <source>
        <dbReference type="ARBA" id="ARBA00011245"/>
    </source>
</evidence>
<evidence type="ECO:0000313" key="13">
    <source>
        <dbReference type="EMBL" id="VDO04307.1"/>
    </source>
</evidence>
<keyword evidence="11" id="KW-0732">Signal</keyword>
<dbReference type="Proteomes" id="UP000278807">
    <property type="component" value="Unassembled WGS sequence"/>
</dbReference>
<evidence type="ECO:0000256" key="9">
    <source>
        <dbReference type="ARBA" id="ARBA00023211"/>
    </source>
</evidence>
<keyword evidence="4 11" id="KW-0540">Nuclease</keyword>
<evidence type="ECO:0000259" key="12">
    <source>
        <dbReference type="PROSITE" id="PS51959"/>
    </source>
</evidence>
<dbReference type="SUPFAM" id="SSF142877">
    <property type="entry name" value="EndoU-like"/>
    <property type="match status" value="1"/>
</dbReference>
<dbReference type="PROSITE" id="PS51959">
    <property type="entry name" value="ENDOU"/>
    <property type="match status" value="1"/>
</dbReference>
<keyword evidence="7 11" id="KW-0378">Hydrolase</keyword>